<sequence length="1462" mass="165667">MESEKQTSERETPPQFWRSCKLIIDPASTKGLYKVYRYDGQQFNIPVEDLGLFPVETVDEWYVGPVPPNEVTFSRLNDNVREAFLTNMCNKYGDIEEVEIFYNPKNKKHLGIAKVVFDTVRAAKEAVQHLHQTSVMGNVIHVEIDPKGENRTRYLQLLLRGLYTPWTLPVGSNEQAIQSLVEGLLSSAATQTHLSISSPTSIATPLSLDTAYSSIWQDTPCSFRLTPHSQCLSATPLSQDSCYSSLQATPVLQGEPSTFSDHTLLRRELWRRKTERYCRGSGEVSDVNFILRQCQPQLAESYSTTKESSSQELALWGHNAQSSNHSNASFNFKSPSQESRAVVTATSKDFDRSSNSLSTLSINFTSEYQTAASFPSDDHAHITELPQSAGNSSSSPRPEVESLDSRIESLLINSQSTDPSYFYRNSLEADVHSQDSPTSPCSPNASPFSDDSPVRTPTSCDFTTIDQRSFNDLIEDEPDETTQAVLFLTRDSQPPSDFTRFERRNHVNHEKQAERLQLFSNSKERHSNKDYSNKDYSNKRAFRASTPARQIPLPQPPSFSLNSNTQPPSSKAPPAFKSGFNPFVPPPDFLLVRENPHKATVEKVLEVIMDELKSIIRKDITRRMIEGVAFKAFEDWWVCQEKKVKIHVSPLKSATTSIEERSKLINPLCHISGQGKIPRLPSFKVKRKRAGDTVTSEEIENVLCSTHESSDVKQGEDKGSLASERAKRRHFMMILKSCNHPEEEKESAQKHTEDEDAVIFQANEAVASLDSETFSESSTSEDSEFSSDFDSSDSFSSESFEDSSYSELSPEDEDMEEEGDRRVECIFISSDEESMEHERPATPSAPLTPGAKLELQEWPDPYHWEKREENQFPCCLEDMMELQTSEPPDHLQPLSPLGLPAVGQHLDVEMESPQWMSTGNRENLRPLTPTGCLVDSDPDLLMRSKPTSPAVEEERPQTPGKGIVAELESEESTNEVFSPTATEVVFSPLALYPLYQDMPKTPGREDRRAWTQYSSVRAPATPGRETTSSEGNTVMCPHLSSPLSSNPYITAPKTPGRDIILPRRSIVHKRKMVTNLQPMFYDSLGGSPISVSSPCSSSESSSDSAQGKSMWVSSGVRMRPLQGLENMPGLRDEENSREMDKSLLRRKEWRKRKRRWRILHRRRLLKRNTGSLPSNIASDRWRSLSEERRILHSVWKEGLDEEDARLLQRTYDRLQARDNGFGWIIIAEQSEEHRSWWPNHRTGSARSEGFYKISKKDKMKYLNHTKLNPELPSTSTQGTSIPAQQQTSLRAGSDFRSEQRRLLSSFSCDSDLVKFNQLKFRRKRIRFSRSHIHDWGLFAMEPIAADEMVIEYVGQIIRQIIADMREQRYEEEGIGSSYLFRVDQDTIIDATKYGNLSRFINHSCNPNCYAKIISVESRKKIVIYSRQPIGVNEEITYDYKFPIEDTKIPCLCGADGCRGTLN</sequence>
<reference evidence="1" key="1">
    <citation type="submission" date="2022-05" db="EMBL/GenBank/DDBJ databases">
        <title>Chromosome-level genome of Chaenocephalus aceratus.</title>
        <authorList>
            <person name="Park H."/>
        </authorList>
    </citation>
    <scope>NUCLEOTIDE SEQUENCE</scope>
    <source>
        <strain evidence="1">KU_202001</strain>
    </source>
</reference>
<gene>
    <name evidence="1" type="ORF">KUCAC02_029199</name>
</gene>
<evidence type="ECO:0000313" key="2">
    <source>
        <dbReference type="Proteomes" id="UP001057452"/>
    </source>
</evidence>
<evidence type="ECO:0000313" key="1">
    <source>
        <dbReference type="EMBL" id="KAI4821257.1"/>
    </source>
</evidence>
<dbReference type="Proteomes" id="UP001057452">
    <property type="component" value="Chromosome 9"/>
</dbReference>
<accession>A0ACB9X4V0</accession>
<organism evidence="1 2">
    <name type="scientific">Chaenocephalus aceratus</name>
    <name type="common">Blackfin icefish</name>
    <name type="synonym">Chaenichthys aceratus</name>
    <dbReference type="NCBI Taxonomy" id="36190"/>
    <lineage>
        <taxon>Eukaryota</taxon>
        <taxon>Metazoa</taxon>
        <taxon>Chordata</taxon>
        <taxon>Craniata</taxon>
        <taxon>Vertebrata</taxon>
        <taxon>Euteleostomi</taxon>
        <taxon>Actinopterygii</taxon>
        <taxon>Neopterygii</taxon>
        <taxon>Teleostei</taxon>
        <taxon>Neoteleostei</taxon>
        <taxon>Acanthomorphata</taxon>
        <taxon>Eupercaria</taxon>
        <taxon>Perciformes</taxon>
        <taxon>Notothenioidei</taxon>
        <taxon>Channichthyidae</taxon>
        <taxon>Chaenocephalus</taxon>
    </lineage>
</organism>
<keyword evidence="2" id="KW-1185">Reference proteome</keyword>
<name>A0ACB9X4V0_CHAAC</name>
<proteinExistence type="predicted"/>
<dbReference type="EMBL" id="CM043793">
    <property type="protein sequence ID" value="KAI4821257.1"/>
    <property type="molecule type" value="Genomic_DNA"/>
</dbReference>
<protein>
    <submittedName>
        <fullName evidence="1">Uncharacterized protein</fullName>
    </submittedName>
</protein>
<comment type="caution">
    <text evidence="1">The sequence shown here is derived from an EMBL/GenBank/DDBJ whole genome shotgun (WGS) entry which is preliminary data.</text>
</comment>